<evidence type="ECO:0000259" key="4">
    <source>
        <dbReference type="Pfam" id="PF00460"/>
    </source>
</evidence>
<reference evidence="6 7" key="1">
    <citation type="submission" date="2018-08" db="EMBL/GenBank/DDBJ databases">
        <title>Parvularcula sp. SM1705, isolated from surface water of the South Sea China.</title>
        <authorList>
            <person name="Sun L."/>
        </authorList>
    </citation>
    <scope>NUCLEOTIDE SEQUENCE [LARGE SCALE GENOMIC DNA]</scope>
    <source>
        <strain evidence="6 7">SM1705</strain>
    </source>
</reference>
<keyword evidence="7" id="KW-1185">Reference proteome</keyword>
<dbReference type="EMBL" id="QUQO01000001">
    <property type="protein sequence ID" value="RFB04722.1"/>
    <property type="molecule type" value="Genomic_DNA"/>
</dbReference>
<evidence type="ECO:0000259" key="5">
    <source>
        <dbReference type="Pfam" id="PF06429"/>
    </source>
</evidence>
<evidence type="ECO:0000313" key="6">
    <source>
        <dbReference type="EMBL" id="RFB04722.1"/>
    </source>
</evidence>
<comment type="similarity">
    <text evidence="2">Belongs to the flagella basal body rod proteins family.</text>
</comment>
<dbReference type="PANTHER" id="PTHR30435:SF2">
    <property type="entry name" value="FLAGELLAR BASAL-BODY ROD PROTEIN FLGC"/>
    <property type="match status" value="1"/>
</dbReference>
<dbReference type="FunCoup" id="A0A371RH16">
    <property type="interactions" value="80"/>
</dbReference>
<dbReference type="Proteomes" id="UP000264589">
    <property type="component" value="Unassembled WGS sequence"/>
</dbReference>
<comment type="caution">
    <text evidence="6">The sequence shown here is derived from an EMBL/GenBank/DDBJ whole genome shotgun (WGS) entry which is preliminary data.</text>
</comment>
<keyword evidence="6" id="KW-0969">Cilium</keyword>
<evidence type="ECO:0000256" key="1">
    <source>
        <dbReference type="ARBA" id="ARBA00004117"/>
    </source>
</evidence>
<sequence>MVDPLNAALKSASNGMEVQSLRLRTVNENISNVDTPGYHRKLLTFGIGSGDTSVEVKRLTLDPAEGKSVLDPGHPLADESGYVTLSNVDLMVEMADAREAKRTFDSNLEAFRQARDMYAGLIGLLRR</sequence>
<dbReference type="InterPro" id="IPR001444">
    <property type="entry name" value="Flag_bb_rod_N"/>
</dbReference>
<dbReference type="InParanoid" id="A0A371RH16"/>
<dbReference type="RefSeq" id="WP_116391355.1">
    <property type="nucleotide sequence ID" value="NZ_CAXQPM010000009.1"/>
</dbReference>
<protein>
    <submittedName>
        <fullName evidence="6">Flagellar basal body rod protein FlgC</fullName>
    </submittedName>
</protein>
<dbReference type="AlphaFoldDB" id="A0A371RH16"/>
<keyword evidence="6" id="KW-0282">Flagellum</keyword>
<comment type="subcellular location">
    <subcellularLocation>
        <location evidence="1">Bacterial flagellum basal body</location>
    </subcellularLocation>
</comment>
<dbReference type="OrthoDB" id="9813951at2"/>
<organism evidence="6 7">
    <name type="scientific">Parvularcula marina</name>
    <dbReference type="NCBI Taxonomy" id="2292771"/>
    <lineage>
        <taxon>Bacteria</taxon>
        <taxon>Pseudomonadati</taxon>
        <taxon>Pseudomonadota</taxon>
        <taxon>Alphaproteobacteria</taxon>
        <taxon>Parvularculales</taxon>
        <taxon>Parvularculaceae</taxon>
        <taxon>Parvularcula</taxon>
    </lineage>
</organism>
<name>A0A371RH16_9PROT</name>
<feature type="domain" description="Flagellar basal body rod protein N-terminal" evidence="4">
    <location>
        <begin position="10"/>
        <end position="38"/>
    </location>
</feature>
<evidence type="ECO:0000256" key="3">
    <source>
        <dbReference type="ARBA" id="ARBA00023143"/>
    </source>
</evidence>
<dbReference type="Pfam" id="PF00460">
    <property type="entry name" value="Flg_bb_rod"/>
    <property type="match status" value="1"/>
</dbReference>
<keyword evidence="3" id="KW-0975">Bacterial flagellum</keyword>
<evidence type="ECO:0000313" key="7">
    <source>
        <dbReference type="Proteomes" id="UP000264589"/>
    </source>
</evidence>
<dbReference type="Pfam" id="PF06429">
    <property type="entry name" value="Flg_bbr_C"/>
    <property type="match status" value="1"/>
</dbReference>
<proteinExistence type="inferred from homology"/>
<dbReference type="PANTHER" id="PTHR30435">
    <property type="entry name" value="FLAGELLAR PROTEIN"/>
    <property type="match status" value="1"/>
</dbReference>
<accession>A0A371RH16</accession>
<keyword evidence="6" id="KW-0966">Cell projection</keyword>
<dbReference type="InterPro" id="IPR010930">
    <property type="entry name" value="Flg_bb/hook_C_dom"/>
</dbReference>
<feature type="domain" description="Flagellar basal-body/hook protein C-terminal" evidence="5">
    <location>
        <begin position="80"/>
        <end position="119"/>
    </location>
</feature>
<dbReference type="GO" id="GO:0071978">
    <property type="term" value="P:bacterial-type flagellum-dependent swarming motility"/>
    <property type="evidence" value="ECO:0007669"/>
    <property type="project" value="TreeGrafter"/>
</dbReference>
<dbReference type="GO" id="GO:0009425">
    <property type="term" value="C:bacterial-type flagellum basal body"/>
    <property type="evidence" value="ECO:0007669"/>
    <property type="project" value="UniProtKB-SubCell"/>
</dbReference>
<evidence type="ECO:0000256" key="2">
    <source>
        <dbReference type="ARBA" id="ARBA00009677"/>
    </source>
</evidence>
<gene>
    <name evidence="6" type="primary">flgC</name>
    <name evidence="6" type="ORF">DX908_05175</name>
</gene>